<keyword evidence="8" id="KW-1185">Reference proteome</keyword>
<organism evidence="7 8">
    <name type="scientific">Aspergillus leporis</name>
    <dbReference type="NCBI Taxonomy" id="41062"/>
    <lineage>
        <taxon>Eukaryota</taxon>
        <taxon>Fungi</taxon>
        <taxon>Dikarya</taxon>
        <taxon>Ascomycota</taxon>
        <taxon>Pezizomycotina</taxon>
        <taxon>Eurotiomycetes</taxon>
        <taxon>Eurotiomycetidae</taxon>
        <taxon>Eurotiales</taxon>
        <taxon>Aspergillaceae</taxon>
        <taxon>Aspergillus</taxon>
        <taxon>Aspergillus subgen. Circumdati</taxon>
    </lineage>
</organism>
<evidence type="ECO:0000256" key="2">
    <source>
        <dbReference type="ARBA" id="ARBA00012695"/>
    </source>
</evidence>
<evidence type="ECO:0000256" key="3">
    <source>
        <dbReference type="ARBA" id="ARBA00023002"/>
    </source>
</evidence>
<dbReference type="GO" id="GO:0005739">
    <property type="term" value="C:mitochondrion"/>
    <property type="evidence" value="ECO:0007669"/>
    <property type="project" value="TreeGrafter"/>
</dbReference>
<dbReference type="Proteomes" id="UP000326565">
    <property type="component" value="Unassembled WGS sequence"/>
</dbReference>
<reference evidence="7 8" key="1">
    <citation type="submission" date="2019-04" db="EMBL/GenBank/DDBJ databases">
        <title>Friends and foes A comparative genomics study of 23 Aspergillus species from section Flavi.</title>
        <authorList>
            <consortium name="DOE Joint Genome Institute"/>
            <person name="Kjaerbolling I."/>
            <person name="Vesth T."/>
            <person name="Frisvad J.C."/>
            <person name="Nybo J.L."/>
            <person name="Theobald S."/>
            <person name="Kildgaard S."/>
            <person name="Isbrandt T."/>
            <person name="Kuo A."/>
            <person name="Sato A."/>
            <person name="Lyhne E.K."/>
            <person name="Kogle M.E."/>
            <person name="Wiebenga A."/>
            <person name="Kun R.S."/>
            <person name="Lubbers R.J."/>
            <person name="Makela M.R."/>
            <person name="Barry K."/>
            <person name="Chovatia M."/>
            <person name="Clum A."/>
            <person name="Daum C."/>
            <person name="Haridas S."/>
            <person name="He G."/>
            <person name="LaButti K."/>
            <person name="Lipzen A."/>
            <person name="Mondo S."/>
            <person name="Riley R."/>
            <person name="Salamov A."/>
            <person name="Simmons B.A."/>
            <person name="Magnuson J.K."/>
            <person name="Henrissat B."/>
            <person name="Mortensen U.H."/>
            <person name="Larsen T.O."/>
            <person name="Devries R.P."/>
            <person name="Grigoriev I.V."/>
            <person name="Machida M."/>
            <person name="Baker S.E."/>
            <person name="Andersen M.R."/>
        </authorList>
    </citation>
    <scope>NUCLEOTIDE SEQUENCE [LARGE SCALE GENOMIC DNA]</scope>
    <source>
        <strain evidence="7 8">CBS 151.66</strain>
    </source>
</reference>
<evidence type="ECO:0000256" key="4">
    <source>
        <dbReference type="ARBA" id="ARBA00023062"/>
    </source>
</evidence>
<sequence>MRQRQRALKSDHGGKVSRRRLKWWRLMTFLALTLTGAGAQVMQALSSNQPLPEQMILALRDVCTRAIERNARIFIDAEQQSVQPGIDTVALDLMCRYIRNKTAVEGFTLGAKLVRGAYIDSELRRVINDTKLKTDESYNSIAAVILRRQYGPFSADRNFP</sequence>
<dbReference type="SUPFAM" id="SSF51730">
    <property type="entry name" value="FAD-linked oxidoreductase"/>
    <property type="match status" value="1"/>
</dbReference>
<comment type="similarity">
    <text evidence="1 5">Belongs to the proline oxidase family.</text>
</comment>
<comment type="cofactor">
    <cofactor evidence="5">
        <name>FAD</name>
        <dbReference type="ChEBI" id="CHEBI:57692"/>
    </cofactor>
</comment>
<dbReference type="GO" id="GO:0071949">
    <property type="term" value="F:FAD binding"/>
    <property type="evidence" value="ECO:0007669"/>
    <property type="project" value="TreeGrafter"/>
</dbReference>
<dbReference type="OrthoDB" id="5464at2759"/>
<keyword evidence="3 5" id="KW-0560">Oxidoreductase</keyword>
<dbReference type="InterPro" id="IPR002872">
    <property type="entry name" value="Proline_DH_dom"/>
</dbReference>
<keyword evidence="4 5" id="KW-0642">Proline metabolism</keyword>
<gene>
    <name evidence="7" type="ORF">BDV29DRAFT_155443</name>
</gene>
<dbReference type="PANTHER" id="PTHR13914">
    <property type="entry name" value="PROLINE OXIDASE"/>
    <property type="match status" value="1"/>
</dbReference>
<dbReference type="Pfam" id="PF01619">
    <property type="entry name" value="Pro_dh"/>
    <property type="match status" value="1"/>
</dbReference>
<dbReference type="GO" id="GO:0010133">
    <property type="term" value="P:L-proline catabolic process to L-glutamate"/>
    <property type="evidence" value="ECO:0007669"/>
    <property type="project" value="TreeGrafter"/>
</dbReference>
<comment type="catalytic activity">
    <reaction evidence="5">
        <text>L-proline + a quinone = (S)-1-pyrroline-5-carboxylate + a quinol + H(+)</text>
        <dbReference type="Rhea" id="RHEA:23784"/>
        <dbReference type="ChEBI" id="CHEBI:15378"/>
        <dbReference type="ChEBI" id="CHEBI:17388"/>
        <dbReference type="ChEBI" id="CHEBI:24646"/>
        <dbReference type="ChEBI" id="CHEBI:60039"/>
        <dbReference type="ChEBI" id="CHEBI:132124"/>
        <dbReference type="EC" id="1.5.5.2"/>
    </reaction>
</comment>
<dbReference type="AlphaFoldDB" id="A0A5N5X8K3"/>
<dbReference type="InterPro" id="IPR029041">
    <property type="entry name" value="FAD-linked_oxidoreductase-like"/>
</dbReference>
<evidence type="ECO:0000313" key="7">
    <source>
        <dbReference type="EMBL" id="KAB8075642.1"/>
    </source>
</evidence>
<evidence type="ECO:0000256" key="5">
    <source>
        <dbReference type="RuleBase" id="RU364054"/>
    </source>
</evidence>
<protein>
    <recommendedName>
        <fullName evidence="2 5">Proline dehydrogenase</fullName>
        <ecNumber evidence="2 5">1.5.5.2</ecNumber>
    </recommendedName>
</protein>
<dbReference type="GO" id="GO:0004657">
    <property type="term" value="F:proline dehydrogenase activity"/>
    <property type="evidence" value="ECO:0007669"/>
    <property type="project" value="UniProtKB-EC"/>
</dbReference>
<evidence type="ECO:0000313" key="8">
    <source>
        <dbReference type="Proteomes" id="UP000326565"/>
    </source>
</evidence>
<dbReference type="Gene3D" id="3.20.20.220">
    <property type="match status" value="2"/>
</dbReference>
<dbReference type="InterPro" id="IPR015659">
    <property type="entry name" value="Proline_oxidase"/>
</dbReference>
<dbReference type="EC" id="1.5.5.2" evidence="2 5"/>
<keyword evidence="5" id="KW-0285">Flavoprotein</keyword>
<proteinExistence type="inferred from homology"/>
<evidence type="ECO:0000259" key="6">
    <source>
        <dbReference type="Pfam" id="PF01619"/>
    </source>
</evidence>
<comment type="function">
    <text evidence="5">Converts proline to delta-1-pyrroline-5-carboxylate.</text>
</comment>
<name>A0A5N5X8K3_9EURO</name>
<dbReference type="PANTHER" id="PTHR13914:SF0">
    <property type="entry name" value="PROLINE DEHYDROGENASE 1, MITOCHONDRIAL"/>
    <property type="match status" value="1"/>
</dbReference>
<feature type="domain" description="Proline dehydrogenase" evidence="6">
    <location>
        <begin position="105"/>
        <end position="148"/>
    </location>
</feature>
<keyword evidence="5" id="KW-0274">FAD</keyword>
<accession>A0A5N5X8K3</accession>
<dbReference type="EMBL" id="ML732191">
    <property type="protein sequence ID" value="KAB8075642.1"/>
    <property type="molecule type" value="Genomic_DNA"/>
</dbReference>
<evidence type="ECO:0000256" key="1">
    <source>
        <dbReference type="ARBA" id="ARBA00005869"/>
    </source>
</evidence>